<accession>A0A3A9KN36</accession>
<keyword evidence="6 8" id="KW-1133">Transmembrane helix</keyword>
<organism evidence="9 10">
    <name type="scientific">Salipaludibacillus neizhouensis</name>
    <dbReference type="NCBI Taxonomy" id="885475"/>
    <lineage>
        <taxon>Bacteria</taxon>
        <taxon>Bacillati</taxon>
        <taxon>Bacillota</taxon>
        <taxon>Bacilli</taxon>
        <taxon>Bacillales</taxon>
        <taxon>Bacillaceae</taxon>
    </lineage>
</organism>
<comment type="pathway">
    <text evidence="2">Quinol/quinone metabolism; menaquinone biosynthesis.</text>
</comment>
<dbReference type="EMBL" id="PDOE01000001">
    <property type="protein sequence ID" value="RKL69335.1"/>
    <property type="molecule type" value="Genomic_DNA"/>
</dbReference>
<gene>
    <name evidence="9" type="ORF">CR203_04725</name>
</gene>
<proteinExistence type="predicted"/>
<dbReference type="AlphaFoldDB" id="A0A3A9KN36"/>
<dbReference type="Gene3D" id="1.10.357.140">
    <property type="entry name" value="UbiA prenyltransferase"/>
    <property type="match status" value="1"/>
</dbReference>
<dbReference type="PANTHER" id="PTHR13929:SF0">
    <property type="entry name" value="UBIA PRENYLTRANSFERASE DOMAIN-CONTAINING PROTEIN 1"/>
    <property type="match status" value="1"/>
</dbReference>
<feature type="transmembrane region" description="Helical" evidence="8">
    <location>
        <begin position="137"/>
        <end position="157"/>
    </location>
</feature>
<evidence type="ECO:0000256" key="3">
    <source>
        <dbReference type="ARBA" id="ARBA00022428"/>
    </source>
</evidence>
<name>A0A3A9KN36_9BACI</name>
<evidence type="ECO:0000256" key="4">
    <source>
        <dbReference type="ARBA" id="ARBA00022679"/>
    </source>
</evidence>
<evidence type="ECO:0000256" key="5">
    <source>
        <dbReference type="ARBA" id="ARBA00022692"/>
    </source>
</evidence>
<feature type="transmembrane region" description="Helical" evidence="8">
    <location>
        <begin position="324"/>
        <end position="341"/>
    </location>
</feature>
<feature type="transmembrane region" description="Helical" evidence="8">
    <location>
        <begin position="108"/>
        <end position="131"/>
    </location>
</feature>
<keyword evidence="10" id="KW-1185">Reference proteome</keyword>
<dbReference type="UniPathway" id="UPA00079"/>
<feature type="transmembrane region" description="Helical" evidence="8">
    <location>
        <begin position="217"/>
        <end position="235"/>
    </location>
</feature>
<evidence type="ECO:0000256" key="7">
    <source>
        <dbReference type="ARBA" id="ARBA00023136"/>
    </source>
</evidence>
<keyword evidence="5 8" id="KW-0812">Transmembrane</keyword>
<comment type="caution">
    <text evidence="9">The sequence shown here is derived from an EMBL/GenBank/DDBJ whole genome shotgun (WGS) entry which is preliminary data.</text>
</comment>
<dbReference type="InterPro" id="IPR044878">
    <property type="entry name" value="UbiA_sf"/>
</dbReference>
<comment type="subcellular location">
    <subcellularLocation>
        <location evidence="1">Membrane</location>
        <topology evidence="1">Multi-pass membrane protein</topology>
    </subcellularLocation>
</comment>
<dbReference type="GO" id="GO:0042371">
    <property type="term" value="P:vitamin K biosynthetic process"/>
    <property type="evidence" value="ECO:0007669"/>
    <property type="project" value="TreeGrafter"/>
</dbReference>
<feature type="transmembrane region" description="Helical" evidence="8">
    <location>
        <begin position="242"/>
        <end position="266"/>
    </location>
</feature>
<keyword evidence="3" id="KW-0474">Menaquinone biosynthesis</keyword>
<reference evidence="9 10" key="1">
    <citation type="submission" date="2017-10" db="EMBL/GenBank/DDBJ databases">
        <title>Bacillus sp. nov., a halophilic bacterium isolated from a Keqin Lake.</title>
        <authorList>
            <person name="Wang H."/>
        </authorList>
    </citation>
    <scope>NUCLEOTIDE SEQUENCE [LARGE SCALE GENOMIC DNA]</scope>
    <source>
        <strain evidence="9 10">KCTC 13187</strain>
    </source>
</reference>
<dbReference type="CDD" id="cd13962">
    <property type="entry name" value="PT_UbiA_UBIAD1"/>
    <property type="match status" value="1"/>
</dbReference>
<evidence type="ECO:0000313" key="9">
    <source>
        <dbReference type="EMBL" id="RKL69335.1"/>
    </source>
</evidence>
<dbReference type="InterPro" id="IPR000537">
    <property type="entry name" value="UbiA_prenyltransferase"/>
</dbReference>
<dbReference type="Pfam" id="PF01040">
    <property type="entry name" value="UbiA"/>
    <property type="match status" value="1"/>
</dbReference>
<keyword evidence="4" id="KW-0808">Transferase</keyword>
<dbReference type="PANTHER" id="PTHR13929">
    <property type="entry name" value="1,4-DIHYDROXY-2-NAPHTHOATE OCTAPRENYLTRANSFERASE"/>
    <property type="match status" value="1"/>
</dbReference>
<evidence type="ECO:0000313" key="10">
    <source>
        <dbReference type="Proteomes" id="UP000281498"/>
    </source>
</evidence>
<evidence type="ECO:0000256" key="8">
    <source>
        <dbReference type="SAM" id="Phobius"/>
    </source>
</evidence>
<dbReference type="InterPro" id="IPR026046">
    <property type="entry name" value="UBIAD1"/>
</dbReference>
<feature type="transmembrane region" description="Helical" evidence="8">
    <location>
        <begin position="406"/>
        <end position="424"/>
    </location>
</feature>
<evidence type="ECO:0000256" key="1">
    <source>
        <dbReference type="ARBA" id="ARBA00004141"/>
    </source>
</evidence>
<dbReference type="OrthoDB" id="9767568at2"/>
<dbReference type="GO" id="GO:0016020">
    <property type="term" value="C:membrane"/>
    <property type="evidence" value="ECO:0007669"/>
    <property type="project" value="UniProtKB-SubCell"/>
</dbReference>
<dbReference type="Proteomes" id="UP000281498">
    <property type="component" value="Unassembled WGS sequence"/>
</dbReference>
<dbReference type="GO" id="GO:0004659">
    <property type="term" value="F:prenyltransferase activity"/>
    <property type="evidence" value="ECO:0007669"/>
    <property type="project" value="InterPro"/>
</dbReference>
<keyword evidence="7 8" id="KW-0472">Membrane</keyword>
<dbReference type="GO" id="GO:0009234">
    <property type="term" value="P:menaquinone biosynthetic process"/>
    <property type="evidence" value="ECO:0007669"/>
    <property type="project" value="UniProtKB-UniPathway"/>
</dbReference>
<sequence>MLIHQGQTFMEMEECEIIGRASVVRSEEERAKAAKLLGPRSPIVAQFQEQDAVDRLEFIKILPYTVKYRFVPEILQGEAPTVIELKENQDKSTDKQDLKSRFNAWKEAIRPLSLTASFIPIVISGAMAFALTDFFNWSLFILTLLGGLMVQAGTNMINDWKDAERDTENTQGIRPFTGGSKMIQLGLISKADMGFFGILLTIIAGLIGLFLTFQSGWGIAPLIGYGLIAGFFYTNGKDRFSFINLSVGVAEVLIATTYGAAMMLGAFYVQTGMHSTEVLLISIPVALLITNVLLINQFPDATADEATGKNTLVVRLGKKGAKNVLLSLFIIGYGVIAFLPLVGFAPYTIYISFLSLPFMLQAIKYAQKYYDKAPTDLISCNAHTAIHHLFTGLLLAIGYLALSLHVWIITFLFIGAVLFVLWVWKYIERRRRVMSDFKKAFSS</sequence>
<protein>
    <recommendedName>
        <fullName evidence="11">1,4-dihydroxy-2-naphthoate octaprenyltransferase</fullName>
    </recommendedName>
</protein>
<evidence type="ECO:0000256" key="6">
    <source>
        <dbReference type="ARBA" id="ARBA00022989"/>
    </source>
</evidence>
<evidence type="ECO:0008006" key="11">
    <source>
        <dbReference type="Google" id="ProtNLM"/>
    </source>
</evidence>
<evidence type="ECO:0000256" key="2">
    <source>
        <dbReference type="ARBA" id="ARBA00004863"/>
    </source>
</evidence>
<feature type="transmembrane region" description="Helical" evidence="8">
    <location>
        <begin position="191"/>
        <end position="211"/>
    </location>
</feature>
<feature type="transmembrane region" description="Helical" evidence="8">
    <location>
        <begin position="278"/>
        <end position="295"/>
    </location>
</feature>